<dbReference type="RefSeq" id="WP_344484758.1">
    <property type="nucleotide sequence ID" value="NZ_BAAAQF010000005.1"/>
</dbReference>
<dbReference type="InterPro" id="IPR008799">
    <property type="entry name" value="Pseudomon_AvrD"/>
</dbReference>
<gene>
    <name evidence="1" type="ORF">GCM10009830_18230</name>
</gene>
<accession>A0ABP4SG30</accession>
<dbReference type="Pfam" id="PF05655">
    <property type="entry name" value="AvrD"/>
    <property type="match status" value="1"/>
</dbReference>
<evidence type="ECO:0000313" key="2">
    <source>
        <dbReference type="Proteomes" id="UP001499851"/>
    </source>
</evidence>
<name>A0ABP4SG30_9ACTN</name>
<proteinExistence type="predicted"/>
<evidence type="ECO:0000313" key="1">
    <source>
        <dbReference type="EMBL" id="GAA1672396.1"/>
    </source>
</evidence>
<sequence length="317" mass="33623">MTPTDTPLLAGRLVTVDDALGPRRSRFFGEGFKRVTHRLDGIAVAPEPEEGGTVAAVAGLVLPANWSRKGVAEQPPHLSTIDAMVFAAQLAGLYLAHTHGLGGADRFRVRRMALRAGNRPQEDRLDRFAVRAEHLGTEPGDPAVSRFDCRIGALTAVLAVEHGGEAVPALPPGRYRNPAALSGPWNTAPFGASHHGRTQILSDVAVDMDALRADADLALAPGTADATMIDLFVAALQLGQVLLYRLDGIERAASNTLWMRRTVIEPAARPSGRFTTALENERRLDTAAGTWRSADVVAAHSGLALRCSVAHLLPAGG</sequence>
<protein>
    <submittedName>
        <fullName evidence="1">AvrD family protein</fullName>
    </submittedName>
</protein>
<dbReference type="EMBL" id="BAAAQF010000005">
    <property type="protein sequence ID" value="GAA1672396.1"/>
    <property type="molecule type" value="Genomic_DNA"/>
</dbReference>
<organism evidence="1 2">
    <name type="scientific">Glycomyces endophyticus</name>
    <dbReference type="NCBI Taxonomy" id="480996"/>
    <lineage>
        <taxon>Bacteria</taxon>
        <taxon>Bacillati</taxon>
        <taxon>Actinomycetota</taxon>
        <taxon>Actinomycetes</taxon>
        <taxon>Glycomycetales</taxon>
        <taxon>Glycomycetaceae</taxon>
        <taxon>Glycomyces</taxon>
    </lineage>
</organism>
<reference evidence="2" key="1">
    <citation type="journal article" date="2019" name="Int. J. Syst. Evol. Microbiol.">
        <title>The Global Catalogue of Microorganisms (GCM) 10K type strain sequencing project: providing services to taxonomists for standard genome sequencing and annotation.</title>
        <authorList>
            <consortium name="The Broad Institute Genomics Platform"/>
            <consortium name="The Broad Institute Genome Sequencing Center for Infectious Disease"/>
            <person name="Wu L."/>
            <person name="Ma J."/>
        </authorList>
    </citation>
    <scope>NUCLEOTIDE SEQUENCE [LARGE SCALE GENOMIC DNA]</scope>
    <source>
        <strain evidence="2">JCM 16001</strain>
    </source>
</reference>
<keyword evidence="2" id="KW-1185">Reference proteome</keyword>
<comment type="caution">
    <text evidence="1">The sequence shown here is derived from an EMBL/GenBank/DDBJ whole genome shotgun (WGS) entry which is preliminary data.</text>
</comment>
<dbReference type="Proteomes" id="UP001499851">
    <property type="component" value="Unassembled WGS sequence"/>
</dbReference>